<keyword evidence="1" id="KW-0472">Membrane</keyword>
<name>J9G5X6_9ZZZZ</name>
<dbReference type="InterPro" id="IPR021215">
    <property type="entry name" value="DUF2752"/>
</dbReference>
<organism evidence="2">
    <name type="scientific">gut metagenome</name>
    <dbReference type="NCBI Taxonomy" id="749906"/>
    <lineage>
        <taxon>unclassified sequences</taxon>
        <taxon>metagenomes</taxon>
        <taxon>organismal metagenomes</taxon>
    </lineage>
</organism>
<feature type="transmembrane region" description="Helical" evidence="1">
    <location>
        <begin position="111"/>
        <end position="130"/>
    </location>
</feature>
<keyword evidence="1" id="KW-0812">Transmembrane</keyword>
<comment type="caution">
    <text evidence="2">The sequence shown here is derived from an EMBL/GenBank/DDBJ whole genome shotgun (WGS) entry which is preliminary data.</text>
</comment>
<accession>J9G5X6</accession>
<keyword evidence="1" id="KW-1133">Transmembrane helix</keyword>
<gene>
    <name evidence="2" type="ORF">EVA_09288</name>
</gene>
<proteinExistence type="predicted"/>
<dbReference type="EMBL" id="AMCI01002477">
    <property type="protein sequence ID" value="EJX02602.1"/>
    <property type="molecule type" value="Genomic_DNA"/>
</dbReference>
<dbReference type="Pfam" id="PF10825">
    <property type="entry name" value="DUF2752"/>
    <property type="match status" value="1"/>
</dbReference>
<dbReference type="AlphaFoldDB" id="J9G5X6"/>
<evidence type="ECO:0000256" key="1">
    <source>
        <dbReference type="SAM" id="Phobius"/>
    </source>
</evidence>
<feature type="transmembrane region" description="Helical" evidence="1">
    <location>
        <begin position="81"/>
        <end position="99"/>
    </location>
</feature>
<evidence type="ECO:0000313" key="2">
    <source>
        <dbReference type="EMBL" id="EJX02602.1"/>
    </source>
</evidence>
<evidence type="ECO:0008006" key="3">
    <source>
        <dbReference type="Google" id="ProtNLM"/>
    </source>
</evidence>
<protein>
    <recommendedName>
        <fullName evidence="3">DUF2752 domain-containing protein</fullName>
    </recommendedName>
</protein>
<reference evidence="2" key="1">
    <citation type="journal article" date="2012" name="PLoS ONE">
        <title>Gene sets for utilization of primary and secondary nutrition supplies in the distal gut of endangered iberian lynx.</title>
        <authorList>
            <person name="Alcaide M."/>
            <person name="Messina E."/>
            <person name="Richter M."/>
            <person name="Bargiela R."/>
            <person name="Peplies J."/>
            <person name="Huws S.A."/>
            <person name="Newbold C.J."/>
            <person name="Golyshin P.N."/>
            <person name="Simon M.A."/>
            <person name="Lopez G."/>
            <person name="Yakimov M.M."/>
            <person name="Ferrer M."/>
        </authorList>
    </citation>
    <scope>NUCLEOTIDE SEQUENCE</scope>
</reference>
<sequence length="136" mass="15937">MPIPPSSPSRVPSRRKRQLVLVILLLVLLLLYFLNPVDYALVPKCPFKLLTGFDCPGCGIQRAVHAALHGAWAEAWAYNRFLIYSLPYLFLVMLTEWVWRGERRERWRRIFEGKVAILLYIVLFFSWGVVRNILHI</sequence>